<accession>B3FK11</accession>
<name>B3FK11_BP201</name>
<proteinExistence type="predicted"/>
<evidence type="ECO:0000313" key="2">
    <source>
        <dbReference type="Proteomes" id="UP000002421"/>
    </source>
</evidence>
<sequence length="414" mass="47941">MAKQTMLEVLDEHFKDVKFDAALCKRIIEYSIRFMNRNEDHSAFFGGVLMGVNPVYFYDTDRELWFEDVLGVDEDMLQYDFQRAEGVDPKNQKVASDVMNYTPGYITQRLMKATNIPLKTVHEACRHAFQVLHYKYITSLLVRRFKYPARREVMEATFAQLNYKFDIKTIGSWGKLVKDRAEGIIDPNSIYGPLLHDKPGVDEEYWMRRVVTDTQTRIRELINKYYGMYITVLNSGVTIRTTSDMMVTDAGEMVLRDKTSGYRSYISYAHLICTSKENLIKSELLSVISSAMHTAPEPMLISSLEFIARNFNQPRSKDLTKFVDECLLYTFEYMQSIKTSVQRQNDLKDLVTRLRLLVMAPKTSDVRVLTIRDMGDAIVKNATNSRHAGQIAAVRTALYLYISLRTLCKSYYTK</sequence>
<dbReference type="OrthoDB" id="2949at10239"/>
<dbReference type="EMBL" id="EU197055">
    <property type="protein sequence ID" value="ABY62869.1"/>
    <property type="molecule type" value="Genomic_DNA"/>
</dbReference>
<organism evidence="1 2">
    <name type="scientific">Pseudomonas phage 201phi2-1</name>
    <name type="common">Pseudomonas chlororaphis phage 201phi2-1</name>
    <dbReference type="NCBI Taxonomy" id="198110"/>
    <lineage>
        <taxon>Viruses</taxon>
        <taxon>Duplodnaviria</taxon>
        <taxon>Heunggongvirae</taxon>
        <taxon>Uroviricota</taxon>
        <taxon>Caudoviricetes</taxon>
        <taxon>Chimalliviridae</taxon>
        <taxon>Serwervirus</taxon>
        <taxon>Serwervirus 201phi21</taxon>
    </lineage>
</organism>
<keyword evidence="2" id="KW-1185">Reference proteome</keyword>
<protein>
    <submittedName>
        <fullName evidence="1">Uncharacterized protein</fullName>
    </submittedName>
</protein>
<dbReference type="Proteomes" id="UP000002421">
    <property type="component" value="Segment"/>
</dbReference>
<evidence type="ECO:0000313" key="1">
    <source>
        <dbReference type="EMBL" id="ABY62869.1"/>
    </source>
</evidence>
<dbReference type="RefSeq" id="YP_001956761.1">
    <property type="nucleotide sequence ID" value="NC_010821.1"/>
</dbReference>
<dbReference type="KEGG" id="vg:6372358"/>
<reference evidence="1 2" key="1">
    <citation type="journal article" date="2008" name="Virology">
        <title>Characterization of Pseudomonas chlororaphis myovirus 201varphi2-1 via genomic sequencing, mass spectrometry, and electron microscopy.</title>
        <authorList>
            <person name="Thomas J.A."/>
            <person name="Rolando M.R."/>
            <person name="Carroll C.A."/>
            <person name="Shen P.S."/>
            <person name="Belnap D.M."/>
            <person name="Weintraub S.T."/>
            <person name="Serwer P."/>
            <person name="Hardies S.C."/>
        </authorList>
    </citation>
    <scope>NUCLEOTIDE SEQUENCE</scope>
</reference>
<gene>
    <name evidence="1" type="ORF">201phi2-1p036</name>
</gene>
<organismHost>
    <name type="scientific">Pseudomonas chlororaphis</name>
    <dbReference type="NCBI Taxonomy" id="587753"/>
</organismHost>